<name>A0AAD9CVD2_PAPLA</name>
<dbReference type="EMBL" id="JAODAN010000009">
    <property type="protein sequence ID" value="KAK1922220.1"/>
    <property type="molecule type" value="Genomic_DNA"/>
</dbReference>
<feature type="compositionally biased region" description="Low complexity" evidence="1">
    <location>
        <begin position="763"/>
        <end position="776"/>
    </location>
</feature>
<feature type="region of interest" description="Disordered" evidence="1">
    <location>
        <begin position="763"/>
        <end position="799"/>
    </location>
</feature>
<evidence type="ECO:0000313" key="3">
    <source>
        <dbReference type="Proteomes" id="UP001182556"/>
    </source>
</evidence>
<accession>A0AAD9CVD2</accession>
<sequence length="1014" mass="111018">MDSMPPSISLPLSRKHLIDMITKLSWDARAGRGAGSNLRAHIWEVCLEYVGRKWRVRKPQNPLDAVDHISRKLTEAVFEIHVHGEPMTTRTLILPVIHDFRFALGLFPLNQLVGRLDHLSTPPASMGQDLDLDPAVIISSWLLARFRAGVDPFYLVENLHDVQDRLHDEATKTILDAVLLSFGLSAKVETAHREISQAPDRLIALGTPPTGHTGSAFFPSATYTPPKNKPVSQSRSPSFRKFASFATPSPNKWWSHRRTHSLSSRLTTLNPFFNADRRPLLPLLSSTSPFLSHEELPKVTSRPFPSLFSLPCSTSADPLPMEGEAAMFADLLAQTQSCRRVEDIGRVLLHHVFRMRHHVSETRLNDWFLGQGKVRASNLLSNLETKLSSSHDSAKLGSTFANLRSLFDIHPTVPTRPVEVNVKCESEDDQEPLYSPRSARVSAIWSRLRRSATAPELETLSSFGFTDRRSSFDLDQYLEDISPAGSARQSFVAQREPCDNWERGQAVMKRQSTGALSSATAMTGMTNLTGFSLLQEPPVGTMRGSAYRASVISSFTIREAVFGHPSGGTGAPKDVPRGTILGMELVQGLAQDDPGPLDPSTTEATRLWVQSKRGSVSEPDLLNIVQSREIPDSASDEGDELPSRPRLMGSLRRVSRFRGRLHGQVSALDLGLAHALPRPQDVLRKQTPLAPPKVPSLPPVPQVGDCSRVDNSGDGDPSAVLFSSADEAQVRQHHTVTIPKNMGGFDTPPATPPLVDSATITFSLSDLPSSPDSTPTGKGGRHSNRRQRTNVNREHLSRSRLDTVLAEGLARNESDAPISHKPLVKRRLRGRGGSGPPQTSPQSRSTAAASLERIIGLFDTSGGELVPKSSLREWEVQEVLRDLVGSPINGHIKEWLLIQMKELLGPKYSSFIAERLATVHEIAKTQGQQRVSATRHRTYPPTGASSYFALNSIPSSPLSRASAPSPISLFPSLPSGKDGEIGNDSAFSARLKVKYEYSDDSTSSCESVQTLGSP</sequence>
<comment type="caution">
    <text evidence="2">The sequence shown here is derived from an EMBL/GenBank/DDBJ whole genome shotgun (WGS) entry which is preliminary data.</text>
</comment>
<keyword evidence="3" id="KW-1185">Reference proteome</keyword>
<evidence type="ECO:0000256" key="1">
    <source>
        <dbReference type="SAM" id="MobiDB-lite"/>
    </source>
</evidence>
<feature type="compositionally biased region" description="Polar residues" evidence="1">
    <location>
        <begin position="836"/>
        <end position="847"/>
    </location>
</feature>
<proteinExistence type="predicted"/>
<gene>
    <name evidence="2" type="ORF">DB88DRAFT_387978</name>
</gene>
<organism evidence="2 3">
    <name type="scientific">Papiliotrema laurentii</name>
    <name type="common">Cryptococcus laurentii</name>
    <dbReference type="NCBI Taxonomy" id="5418"/>
    <lineage>
        <taxon>Eukaryota</taxon>
        <taxon>Fungi</taxon>
        <taxon>Dikarya</taxon>
        <taxon>Basidiomycota</taxon>
        <taxon>Agaricomycotina</taxon>
        <taxon>Tremellomycetes</taxon>
        <taxon>Tremellales</taxon>
        <taxon>Rhynchogastremaceae</taxon>
        <taxon>Papiliotrema</taxon>
    </lineage>
</organism>
<reference evidence="2" key="1">
    <citation type="submission" date="2023-02" db="EMBL/GenBank/DDBJ databases">
        <title>Identification and recombinant expression of a fungal hydrolase from Papiliotrema laurentii that hydrolyzes apple cutin and clears colloidal polyester polyurethane.</title>
        <authorList>
            <consortium name="DOE Joint Genome Institute"/>
            <person name="Roman V.A."/>
            <person name="Bojanowski C."/>
            <person name="Crable B.R."/>
            <person name="Wagner D.N."/>
            <person name="Hung C.S."/>
            <person name="Nadeau L.J."/>
            <person name="Schratz L."/>
            <person name="Haridas S."/>
            <person name="Pangilinan J."/>
            <person name="Lipzen A."/>
            <person name="Na H."/>
            <person name="Yan M."/>
            <person name="Ng V."/>
            <person name="Grigoriev I.V."/>
            <person name="Spatafora J.W."/>
            <person name="Barlow D."/>
            <person name="Biffinger J."/>
            <person name="Kelley-Loughnane N."/>
            <person name="Varaljay V.A."/>
            <person name="Crookes-Goodson W.J."/>
        </authorList>
    </citation>
    <scope>NUCLEOTIDE SEQUENCE</scope>
    <source>
        <strain evidence="2">5307AH</strain>
    </source>
</reference>
<dbReference type="AlphaFoldDB" id="A0AAD9CVD2"/>
<evidence type="ECO:0000313" key="2">
    <source>
        <dbReference type="EMBL" id="KAK1922220.1"/>
    </source>
</evidence>
<feature type="compositionally biased region" description="Basic residues" evidence="1">
    <location>
        <begin position="779"/>
        <end position="788"/>
    </location>
</feature>
<feature type="region of interest" description="Disordered" evidence="1">
    <location>
        <begin position="812"/>
        <end position="847"/>
    </location>
</feature>
<dbReference type="Proteomes" id="UP001182556">
    <property type="component" value="Unassembled WGS sequence"/>
</dbReference>
<protein>
    <submittedName>
        <fullName evidence="2">Uncharacterized protein</fullName>
    </submittedName>
</protein>